<reference evidence="6" key="1">
    <citation type="submission" date="2021-04" db="EMBL/GenBank/DDBJ databases">
        <title>Taxonomic assessment of Weissella genus.</title>
        <authorList>
            <person name="Fanelli F."/>
            <person name="Chieffi D."/>
            <person name="Dell'Aquila A."/>
            <person name="Gyu-Sung C."/>
            <person name="Franz C.M.A.P."/>
            <person name="Fusco V."/>
        </authorList>
    </citation>
    <scope>NUCLEOTIDE SEQUENCE</scope>
    <source>
        <strain evidence="6">LMG 25373</strain>
    </source>
</reference>
<protein>
    <recommendedName>
        <fullName evidence="5">DUF5776 domain-containing protein</fullName>
    </recommendedName>
</protein>
<feature type="compositionally biased region" description="Low complexity" evidence="4">
    <location>
        <begin position="239"/>
        <end position="268"/>
    </location>
</feature>
<organism evidence="6 7">
    <name type="scientific">Periweissella beninensis</name>
    <dbReference type="NCBI Taxonomy" id="504936"/>
    <lineage>
        <taxon>Bacteria</taxon>
        <taxon>Bacillati</taxon>
        <taxon>Bacillota</taxon>
        <taxon>Bacilli</taxon>
        <taxon>Lactobacillales</taxon>
        <taxon>Lactobacillaceae</taxon>
        <taxon>Periweissella</taxon>
    </lineage>
</organism>
<dbReference type="Gene3D" id="3.20.20.80">
    <property type="entry name" value="Glycosidases"/>
    <property type="match status" value="1"/>
</dbReference>
<feature type="domain" description="DUF5776" evidence="5">
    <location>
        <begin position="449"/>
        <end position="512"/>
    </location>
</feature>
<dbReference type="InterPro" id="IPR002053">
    <property type="entry name" value="Glyco_hydro_25"/>
</dbReference>
<evidence type="ECO:0000256" key="2">
    <source>
        <dbReference type="ARBA" id="ARBA00022801"/>
    </source>
</evidence>
<dbReference type="InterPro" id="IPR018077">
    <property type="entry name" value="Glyco_hydro_fam25_subgr"/>
</dbReference>
<dbReference type="InterPro" id="IPR044081">
    <property type="entry name" value="DUF5776"/>
</dbReference>
<sequence>MALRKKIIIIGIMLVIGWLNINSPRVSAKTFEQGVDWSIYQGINGKKGYINDKFAIIQAGGISANGNLYQQSTYQTQVTAATVSGLRAHTYIWYQVGSSLRKAQTVLNYFLPKVVTPKNSIVALDYESGATSNVSDNTKAVLKGMDMVKQAGYTPLLYTYTSYLKNVDKNMILAKYPNSLWLASYPYKAVRNVPDFKYAPVVDGMAMWQFTSNYINGGLDGNVDLLGVTYNGYQSTNAGTSNTNTNNGTSSVTPTPTVTPGAATKPVPSASSKTVTNNGLKKGQAVVVTANTDFWLDDFSVLTTKEANDVYTIKKIASDQTTVTLSNNHQVDSSALLGATAQQIADKRKTPKKVWQVTTTGLALHSNVVLTNDADFWTDDYTDISKNAANALYTINKITDKGATVVLNNGHQIDANEIEQASAQQVAAGFKKIINKIIKHVVKIDSKNYYTAANQVVITKNTYVYQQLKFSKNKRVKLLKKGTVVKVKSVVQHGKTSRLEVKAGYITGNRTFSQLK</sequence>
<comment type="caution">
    <text evidence="6">The sequence shown here is derived from an EMBL/GenBank/DDBJ whole genome shotgun (WGS) entry which is preliminary data.</text>
</comment>
<evidence type="ECO:0000313" key="6">
    <source>
        <dbReference type="EMBL" id="MCM2437122.1"/>
    </source>
</evidence>
<evidence type="ECO:0000256" key="3">
    <source>
        <dbReference type="ARBA" id="ARBA00023295"/>
    </source>
</evidence>
<dbReference type="Pfam" id="PF01183">
    <property type="entry name" value="Glyco_hydro_25"/>
    <property type="match status" value="1"/>
</dbReference>
<dbReference type="InterPro" id="IPR017853">
    <property type="entry name" value="GH"/>
</dbReference>
<dbReference type="PROSITE" id="PS51904">
    <property type="entry name" value="GLYCOSYL_HYDROL_F25_2"/>
    <property type="match status" value="1"/>
</dbReference>
<evidence type="ECO:0000259" key="5">
    <source>
        <dbReference type="Pfam" id="PF19087"/>
    </source>
</evidence>
<gene>
    <name evidence="6" type="ORF">KAK10_04165</name>
</gene>
<dbReference type="SMART" id="SM00641">
    <property type="entry name" value="Glyco_25"/>
    <property type="match status" value="1"/>
</dbReference>
<keyword evidence="7" id="KW-1185">Reference proteome</keyword>
<proteinExistence type="inferred from homology"/>
<accession>A0ABT0VL25</accession>
<feature type="region of interest" description="Disordered" evidence="4">
    <location>
        <begin position="239"/>
        <end position="276"/>
    </location>
</feature>
<dbReference type="RefSeq" id="WP_205144259.1">
    <property type="nucleotide sequence ID" value="NZ_JAFBDN010000027.1"/>
</dbReference>
<evidence type="ECO:0000256" key="4">
    <source>
        <dbReference type="SAM" id="MobiDB-lite"/>
    </source>
</evidence>
<evidence type="ECO:0000256" key="1">
    <source>
        <dbReference type="ARBA" id="ARBA00010646"/>
    </source>
</evidence>
<keyword evidence="3" id="KW-0326">Glycosidase</keyword>
<dbReference type="EMBL" id="JAGMVS010000051">
    <property type="protein sequence ID" value="MCM2437122.1"/>
    <property type="molecule type" value="Genomic_DNA"/>
</dbReference>
<comment type="similarity">
    <text evidence="1">Belongs to the glycosyl hydrolase 25 family.</text>
</comment>
<dbReference type="Proteomes" id="UP001057481">
    <property type="component" value="Unassembled WGS sequence"/>
</dbReference>
<evidence type="ECO:0000313" key="7">
    <source>
        <dbReference type="Proteomes" id="UP001057481"/>
    </source>
</evidence>
<name>A0ABT0VL25_9LACO</name>
<keyword evidence="2" id="KW-0378">Hydrolase</keyword>
<dbReference type="Pfam" id="PF19087">
    <property type="entry name" value="DUF5776"/>
    <property type="match status" value="1"/>
</dbReference>
<dbReference type="SUPFAM" id="SSF51445">
    <property type="entry name" value="(Trans)glycosidases"/>
    <property type="match status" value="1"/>
</dbReference>